<dbReference type="Proteomes" id="UP000095380">
    <property type="component" value="Unassembled WGS sequence"/>
</dbReference>
<feature type="domain" description="Radical SAM core" evidence="5">
    <location>
        <begin position="38"/>
        <end position="185"/>
    </location>
</feature>
<keyword evidence="4" id="KW-0411">Iron-sulfur</keyword>
<dbReference type="RefSeq" id="WP_055180558.1">
    <property type="nucleotide sequence ID" value="NZ_CABIWY010000002.1"/>
</dbReference>
<evidence type="ECO:0000313" key="13">
    <source>
        <dbReference type="Proteomes" id="UP000095439"/>
    </source>
</evidence>
<dbReference type="Gene3D" id="3.20.20.70">
    <property type="entry name" value="Aldolase class I"/>
    <property type="match status" value="1"/>
</dbReference>
<evidence type="ECO:0000259" key="6">
    <source>
        <dbReference type="Pfam" id="PF12345"/>
    </source>
</evidence>
<dbReference type="PANTHER" id="PTHR43728:SF1">
    <property type="entry name" value="FE-S OXIDOREDUCTASE"/>
    <property type="match status" value="1"/>
</dbReference>
<evidence type="ECO:0000256" key="1">
    <source>
        <dbReference type="ARBA" id="ARBA00022691"/>
    </source>
</evidence>
<evidence type="ECO:0000313" key="9">
    <source>
        <dbReference type="EMBL" id="CUN48813.1"/>
    </source>
</evidence>
<dbReference type="EMBL" id="CYYY01000002">
    <property type="protein sequence ID" value="CUN48813.1"/>
    <property type="molecule type" value="Genomic_DNA"/>
</dbReference>
<dbReference type="Proteomes" id="UP000446719">
    <property type="component" value="Unassembled WGS sequence"/>
</dbReference>
<dbReference type="GO" id="GO:0003824">
    <property type="term" value="F:catalytic activity"/>
    <property type="evidence" value="ECO:0007669"/>
    <property type="project" value="InterPro"/>
</dbReference>
<dbReference type="EMBL" id="CYXO01000016">
    <property type="protein sequence ID" value="CUN19710.1"/>
    <property type="molecule type" value="Genomic_DNA"/>
</dbReference>
<feature type="domain" description="Arsenosugar biosynthesis radical SAM protein ArsS-like C-terminal" evidence="6">
    <location>
        <begin position="194"/>
        <end position="321"/>
    </location>
</feature>
<dbReference type="InterPro" id="IPR058240">
    <property type="entry name" value="rSAM_sf"/>
</dbReference>
<evidence type="ECO:0000313" key="8">
    <source>
        <dbReference type="EMBL" id="CUN41307.1"/>
    </source>
</evidence>
<dbReference type="EMBL" id="WWSH01000002">
    <property type="protein sequence ID" value="MZK09241.1"/>
    <property type="molecule type" value="Genomic_DNA"/>
</dbReference>
<evidence type="ECO:0000313" key="15">
    <source>
        <dbReference type="Proteomes" id="UP000446719"/>
    </source>
</evidence>
<dbReference type="InterPro" id="IPR013785">
    <property type="entry name" value="Aldolase_TIM"/>
</dbReference>
<sequence>MNDIIKDFHELTEIPVFQEMVPDKKYMDTEEHLDVLQMNIGRKCNLLCKHCHVNAGPARTEEMSKEVMDACLTFAKEQNIATIDITGGAPEMNPHLEYLIEESSRICNHVIIRTNLVILLEEEYEQLMEVYTKNKVEIVCSLPYYRAAEMDKVRGEGSFDKAIEVIKHLNAIGYGRNPELVLNMVYNPAGAFFPPDQEAMEKEYKQKLLQDFGIEFNSLYTLYNNPMGRFGAFLQRSGNLKRYMKKLFDAFNADTVGALMCRTQISVDYDGQLYDCDFNLAAGIPVVGNQKIFDVTGKPYQVRKIRMDKHCYACTAGAGSS</sequence>
<accession>A0A173UZB4</accession>
<evidence type="ECO:0000313" key="11">
    <source>
        <dbReference type="EMBL" id="MZK17243.1"/>
    </source>
</evidence>
<evidence type="ECO:0000313" key="16">
    <source>
        <dbReference type="Proteomes" id="UP000449249"/>
    </source>
</evidence>
<proteinExistence type="predicted"/>
<dbReference type="OrthoDB" id="9810775at2"/>
<dbReference type="CDD" id="cd01335">
    <property type="entry name" value="Radical_SAM"/>
    <property type="match status" value="1"/>
</dbReference>
<dbReference type="GO" id="GO:0046872">
    <property type="term" value="F:metal ion binding"/>
    <property type="evidence" value="ECO:0007669"/>
    <property type="project" value="UniProtKB-KW"/>
</dbReference>
<dbReference type="EMBL" id="WWSB01000003">
    <property type="protein sequence ID" value="MZK17243.1"/>
    <property type="molecule type" value="Genomic_DNA"/>
</dbReference>
<reference evidence="15 16" key="2">
    <citation type="journal article" date="2019" name="Nat. Med.">
        <title>A library of human gut bacterial isolates paired with longitudinal multiomics data enables mechanistic microbiome research.</title>
        <authorList>
            <person name="Poyet M."/>
            <person name="Groussin M."/>
            <person name="Gibbons S.M."/>
            <person name="Avila-Pacheco J."/>
            <person name="Jiang X."/>
            <person name="Kearney S.M."/>
            <person name="Perrotta A.R."/>
            <person name="Berdy B."/>
            <person name="Zhao S."/>
            <person name="Lieberman T.D."/>
            <person name="Swanson P.K."/>
            <person name="Smith M."/>
            <person name="Roesemann S."/>
            <person name="Alexander J.E."/>
            <person name="Rich S.A."/>
            <person name="Livny J."/>
            <person name="Vlamakis H."/>
            <person name="Clish C."/>
            <person name="Bullock K."/>
            <person name="Deik A."/>
            <person name="Scott J."/>
            <person name="Pierce K.A."/>
            <person name="Xavier R.J."/>
            <person name="Alm E.J."/>
        </authorList>
    </citation>
    <scope>NUCLEOTIDE SEQUENCE [LARGE SCALE GENOMIC DNA]</scope>
    <source>
        <strain evidence="10 16">BIOML-A1</strain>
        <strain evidence="11 15">BIOML-A7</strain>
    </source>
</reference>
<evidence type="ECO:0000256" key="4">
    <source>
        <dbReference type="ARBA" id="ARBA00023014"/>
    </source>
</evidence>
<dbReference type="GO" id="GO:0051536">
    <property type="term" value="F:iron-sulfur cluster binding"/>
    <property type="evidence" value="ECO:0007669"/>
    <property type="project" value="UniProtKB-KW"/>
</dbReference>
<dbReference type="NCBIfam" id="TIGR04167">
    <property type="entry name" value="rSAM_SeCys"/>
    <property type="match status" value="1"/>
</dbReference>
<dbReference type="InterPro" id="IPR024521">
    <property type="entry name" value="ArsS-like_C"/>
</dbReference>
<evidence type="ECO:0000313" key="7">
    <source>
        <dbReference type="EMBL" id="CUN19710.1"/>
    </source>
</evidence>
<evidence type="ECO:0000256" key="2">
    <source>
        <dbReference type="ARBA" id="ARBA00022723"/>
    </source>
</evidence>
<dbReference type="PANTHER" id="PTHR43728">
    <property type="entry name" value="SLR0304 PROTEIN"/>
    <property type="match status" value="1"/>
</dbReference>
<evidence type="ECO:0000313" key="12">
    <source>
        <dbReference type="Proteomes" id="UP000095380"/>
    </source>
</evidence>
<name>A0A173UZB4_9FIRM</name>
<dbReference type="SUPFAM" id="SSF102114">
    <property type="entry name" value="Radical SAM enzymes"/>
    <property type="match status" value="1"/>
</dbReference>
<dbReference type="Proteomes" id="UP000095597">
    <property type="component" value="Unassembled WGS sequence"/>
</dbReference>
<evidence type="ECO:0000256" key="3">
    <source>
        <dbReference type="ARBA" id="ARBA00023004"/>
    </source>
</evidence>
<dbReference type="InterPro" id="IPR007197">
    <property type="entry name" value="rSAM"/>
</dbReference>
<keyword evidence="1" id="KW-0949">S-adenosyl-L-methionine</keyword>
<dbReference type="Proteomes" id="UP000449249">
    <property type="component" value="Unassembled WGS sequence"/>
</dbReference>
<dbReference type="Pfam" id="PF12345">
    <property type="entry name" value="DUF3641"/>
    <property type="match status" value="1"/>
</dbReference>
<dbReference type="AlphaFoldDB" id="A0A173UZB4"/>
<dbReference type="InterPro" id="IPR026351">
    <property type="entry name" value="rSAM_ArsS-like"/>
</dbReference>
<dbReference type="Proteomes" id="UP000095439">
    <property type="component" value="Unassembled WGS sequence"/>
</dbReference>
<evidence type="ECO:0000313" key="14">
    <source>
        <dbReference type="Proteomes" id="UP000095597"/>
    </source>
</evidence>
<dbReference type="SFLD" id="SFLDS00029">
    <property type="entry name" value="Radical_SAM"/>
    <property type="match status" value="1"/>
</dbReference>
<protein>
    <submittedName>
        <fullName evidence="7">Molybdenum cofactor biosynthesis protein A</fullName>
    </submittedName>
    <submittedName>
        <fullName evidence="10">Radical SAM/Cys-rich domain protein</fullName>
    </submittedName>
</protein>
<keyword evidence="3" id="KW-0408">Iron</keyword>
<organism evidence="7 14">
    <name type="scientific">Dorea longicatena</name>
    <dbReference type="NCBI Taxonomy" id="88431"/>
    <lineage>
        <taxon>Bacteria</taxon>
        <taxon>Bacillati</taxon>
        <taxon>Bacillota</taxon>
        <taxon>Clostridia</taxon>
        <taxon>Lachnospirales</taxon>
        <taxon>Lachnospiraceae</taxon>
        <taxon>Dorea</taxon>
    </lineage>
</organism>
<evidence type="ECO:0000259" key="5">
    <source>
        <dbReference type="Pfam" id="PF04055"/>
    </source>
</evidence>
<evidence type="ECO:0000313" key="10">
    <source>
        <dbReference type="EMBL" id="MZK09241.1"/>
    </source>
</evidence>
<dbReference type="SFLD" id="SFLDG01067">
    <property type="entry name" value="SPASM/twitch_domain_containing"/>
    <property type="match status" value="1"/>
</dbReference>
<reference evidence="12 13" key="1">
    <citation type="submission" date="2015-09" db="EMBL/GenBank/DDBJ databases">
        <authorList>
            <consortium name="Pathogen Informatics"/>
        </authorList>
    </citation>
    <scope>NUCLEOTIDE SEQUENCE [LARGE SCALE GENOMIC DNA]</scope>
    <source>
        <strain evidence="8 12">2789STDY5608851</strain>
        <strain evidence="9 13">2789STDY5608866</strain>
        <strain evidence="7 14">2789STDY5834961</strain>
    </source>
</reference>
<gene>
    <name evidence="8" type="ORF">ERS852408_00245</name>
    <name evidence="9" type="ORF">ERS852423_00588</name>
    <name evidence="7" type="ORF">ERS852573_02399</name>
    <name evidence="11" type="ORF">GT565_03725</name>
    <name evidence="10" type="ORF">GT576_02505</name>
</gene>
<dbReference type="Pfam" id="PF04055">
    <property type="entry name" value="Radical_SAM"/>
    <property type="match status" value="1"/>
</dbReference>
<dbReference type="EMBL" id="CYYM01000001">
    <property type="protein sequence ID" value="CUN41307.1"/>
    <property type="molecule type" value="Genomic_DNA"/>
</dbReference>
<keyword evidence="2" id="KW-0479">Metal-binding</keyword>